<evidence type="ECO:0000313" key="8">
    <source>
        <dbReference type="Proteomes" id="UP001256400"/>
    </source>
</evidence>
<sequence>MSELSSLSKRSVHILKNDQQALNAAYQVADEALVNRNIRDQQRILPYEAIEHLSQKGLGGIRIPERYGGAFVSNKTLAQVFRILSKADSNVGQIPQNQISLLNLIDLMGNEEQKKRVFGEILAGKRLANGGPERQSKDSKTVHTTLIQNGEVWVLNGEKFYSTGSIFADWLAIKALHPEGHVVLVLVDRFTNGIEIEDDWNGFGQRTTASGTIKLNQVHIDPALIFDERLLTQAPNYRGAYSQLMQVAIDVGIAEAAFTDLISAVKKARPVIDANVEKASLEHFTIQETGKLQVLLDAAIALLDDAAEYLDELDSQFEVTDAQAARASILVAEAKVYANDAALTISEKLLELGGSRASLSQHNLDQHWRNARVHTLHDPVRWKIHAIGNYYLNGVFPARHAWI</sequence>
<dbReference type="InterPro" id="IPR009100">
    <property type="entry name" value="AcylCoA_DH/oxidase_NM_dom_sf"/>
</dbReference>
<evidence type="ECO:0000259" key="5">
    <source>
        <dbReference type="Pfam" id="PF02771"/>
    </source>
</evidence>
<reference evidence="7" key="1">
    <citation type="submission" date="2023-09" db="EMBL/GenBank/DDBJ databases">
        <title>Acinetobacter soli.</title>
        <authorList>
            <person name="Kim B."/>
            <person name="Kim D."/>
            <person name="Park D."/>
        </authorList>
    </citation>
    <scope>NUCLEOTIDE SEQUENCE</scope>
    <source>
        <strain evidence="7">2023.05</strain>
    </source>
</reference>
<accession>A0AB38YUY9</accession>
<organism evidence="7 8">
    <name type="scientific">Acinetobacter soli</name>
    <dbReference type="NCBI Taxonomy" id="487316"/>
    <lineage>
        <taxon>Bacteria</taxon>
        <taxon>Pseudomonadati</taxon>
        <taxon>Pseudomonadota</taxon>
        <taxon>Gammaproteobacteria</taxon>
        <taxon>Moraxellales</taxon>
        <taxon>Moraxellaceae</taxon>
        <taxon>Acinetobacter</taxon>
    </lineage>
</organism>
<name>A0AB38YUY9_9GAMM</name>
<keyword evidence="2 7" id="KW-0560">Oxidoreductase</keyword>
<dbReference type="InterPro" id="IPR046373">
    <property type="entry name" value="Acyl-CoA_Oxase/DH_mid-dom_sf"/>
</dbReference>
<dbReference type="RefSeq" id="WP_055415749.1">
    <property type="nucleotide sequence ID" value="NZ_BKFD01000025.1"/>
</dbReference>
<comment type="similarity">
    <text evidence="3">Belongs to the HpaH/HsaA monooxygenase family.</text>
</comment>
<dbReference type="InterPro" id="IPR036250">
    <property type="entry name" value="AcylCo_DH-like_C"/>
</dbReference>
<feature type="domain" description="Acyl-CoA dehydrogenase/oxidase N-terminal" evidence="5">
    <location>
        <begin position="23"/>
        <end position="124"/>
    </location>
</feature>
<dbReference type="GO" id="GO:0005737">
    <property type="term" value="C:cytoplasm"/>
    <property type="evidence" value="ECO:0007669"/>
    <property type="project" value="TreeGrafter"/>
</dbReference>
<proteinExistence type="inferred from homology"/>
<dbReference type="EC" id="1.-.-.-" evidence="7"/>
<dbReference type="EMBL" id="CP134206">
    <property type="protein sequence ID" value="WND05139.1"/>
    <property type="molecule type" value="Genomic_DNA"/>
</dbReference>
<dbReference type="GO" id="GO:0050660">
    <property type="term" value="F:flavin adenine dinucleotide binding"/>
    <property type="evidence" value="ECO:0007669"/>
    <property type="project" value="InterPro"/>
</dbReference>
<evidence type="ECO:0000256" key="1">
    <source>
        <dbReference type="ARBA" id="ARBA00022630"/>
    </source>
</evidence>
<dbReference type="InterPro" id="IPR006091">
    <property type="entry name" value="Acyl-CoA_Oxase/DH_mid-dom"/>
</dbReference>
<dbReference type="GO" id="GO:0016712">
    <property type="term" value="F:oxidoreductase activity, acting on paired donors, with incorporation or reduction of molecular oxygen, reduced flavin or flavoprotein as one donor, and incorporation of one atom of oxygen"/>
    <property type="evidence" value="ECO:0007669"/>
    <property type="project" value="TreeGrafter"/>
</dbReference>
<dbReference type="InterPro" id="IPR037069">
    <property type="entry name" value="AcylCoA_DH/ox_N_sf"/>
</dbReference>
<dbReference type="Gene3D" id="1.20.140.10">
    <property type="entry name" value="Butyryl-CoA Dehydrogenase, subunit A, domain 3"/>
    <property type="match status" value="1"/>
</dbReference>
<gene>
    <name evidence="7" type="ORF">RHP80_13185</name>
</gene>
<dbReference type="Gene3D" id="2.40.110.10">
    <property type="entry name" value="Butyryl-CoA Dehydrogenase, subunit A, domain 2"/>
    <property type="match status" value="1"/>
</dbReference>
<evidence type="ECO:0000259" key="4">
    <source>
        <dbReference type="Pfam" id="PF02770"/>
    </source>
</evidence>
<dbReference type="NCBIfam" id="TIGR04022">
    <property type="entry name" value="sulfur_SfnB"/>
    <property type="match status" value="1"/>
</dbReference>
<evidence type="ECO:0000256" key="2">
    <source>
        <dbReference type="ARBA" id="ARBA00023002"/>
    </source>
</evidence>
<dbReference type="AlphaFoldDB" id="A0AB38YUY9"/>
<dbReference type="Pfam" id="PF08028">
    <property type="entry name" value="Acyl-CoA_dh_2"/>
    <property type="match status" value="1"/>
</dbReference>
<dbReference type="Pfam" id="PF02770">
    <property type="entry name" value="Acyl-CoA_dh_M"/>
    <property type="match status" value="1"/>
</dbReference>
<keyword evidence="1" id="KW-0285">Flavoprotein</keyword>
<feature type="domain" description="Acyl-CoA oxidase/dehydrogenase middle" evidence="4">
    <location>
        <begin position="138"/>
        <end position="218"/>
    </location>
</feature>
<dbReference type="InterPro" id="IPR013107">
    <property type="entry name" value="Acyl-CoA_DH_C"/>
</dbReference>
<dbReference type="GO" id="GO:0003995">
    <property type="term" value="F:acyl-CoA dehydrogenase activity"/>
    <property type="evidence" value="ECO:0007669"/>
    <property type="project" value="TreeGrafter"/>
</dbReference>
<dbReference type="GO" id="GO:0033539">
    <property type="term" value="P:fatty acid beta-oxidation using acyl-CoA dehydrogenase"/>
    <property type="evidence" value="ECO:0007669"/>
    <property type="project" value="TreeGrafter"/>
</dbReference>
<dbReference type="PANTHER" id="PTHR48083">
    <property type="entry name" value="MEDIUM-CHAIN SPECIFIC ACYL-COA DEHYDROGENASE, MITOCHONDRIAL-RELATED"/>
    <property type="match status" value="1"/>
</dbReference>
<dbReference type="PANTHER" id="PTHR48083:SF19">
    <property type="entry name" value="FLAVIN-DEPENDENT MONOOXYGENASE, OXYGENASE SUBUNIT HSAA"/>
    <property type="match status" value="1"/>
</dbReference>
<evidence type="ECO:0000256" key="3">
    <source>
        <dbReference type="ARBA" id="ARBA00049661"/>
    </source>
</evidence>
<dbReference type="InterPro" id="IPR013786">
    <property type="entry name" value="AcylCoA_DH/ox_N"/>
</dbReference>
<evidence type="ECO:0000313" key="7">
    <source>
        <dbReference type="EMBL" id="WND05139.1"/>
    </source>
</evidence>
<evidence type="ECO:0000259" key="6">
    <source>
        <dbReference type="Pfam" id="PF08028"/>
    </source>
</evidence>
<feature type="domain" description="Acyl-CoA dehydrogenase C-terminal" evidence="6">
    <location>
        <begin position="244"/>
        <end position="378"/>
    </location>
</feature>
<dbReference type="Gene3D" id="1.10.540.10">
    <property type="entry name" value="Acyl-CoA dehydrogenase/oxidase, N-terminal domain"/>
    <property type="match status" value="1"/>
</dbReference>
<dbReference type="InterPro" id="IPR050741">
    <property type="entry name" value="Acyl-CoA_dehydrogenase"/>
</dbReference>
<dbReference type="PIRSF" id="PIRSF016578">
    <property type="entry name" value="HsaA"/>
    <property type="match status" value="1"/>
</dbReference>
<dbReference type="SUPFAM" id="SSF56645">
    <property type="entry name" value="Acyl-CoA dehydrogenase NM domain-like"/>
    <property type="match status" value="1"/>
</dbReference>
<protein>
    <submittedName>
        <fullName evidence="7">SfnB family sulfur acquisition oxidoreductase</fullName>
        <ecNumber evidence="7">1.-.-.-</ecNumber>
    </submittedName>
</protein>
<dbReference type="SUPFAM" id="SSF47203">
    <property type="entry name" value="Acyl-CoA dehydrogenase C-terminal domain-like"/>
    <property type="match status" value="1"/>
</dbReference>
<dbReference type="InterPro" id="IPR023922">
    <property type="entry name" value="S04_starv_induced_SfnB"/>
</dbReference>
<dbReference type="Pfam" id="PF02771">
    <property type="entry name" value="Acyl-CoA_dh_N"/>
    <property type="match status" value="1"/>
</dbReference>
<dbReference type="Proteomes" id="UP001256400">
    <property type="component" value="Chromosome"/>
</dbReference>